<feature type="compositionally biased region" description="Basic and acidic residues" evidence="1">
    <location>
        <begin position="418"/>
        <end position="434"/>
    </location>
</feature>
<dbReference type="Proteomes" id="UP000298663">
    <property type="component" value="Unassembled WGS sequence"/>
</dbReference>
<feature type="region of interest" description="Disordered" evidence="1">
    <location>
        <begin position="141"/>
        <end position="176"/>
    </location>
</feature>
<evidence type="ECO:0000313" key="5">
    <source>
        <dbReference type="Proteomes" id="UP000298663"/>
    </source>
</evidence>
<feature type="region of interest" description="Disordered" evidence="1">
    <location>
        <begin position="196"/>
        <end position="252"/>
    </location>
</feature>
<dbReference type="AlphaFoldDB" id="A0A4U5PEQ0"/>
<gene>
    <name evidence="4" type="ORF">L596_009222</name>
</gene>
<feature type="region of interest" description="Disordered" evidence="1">
    <location>
        <begin position="322"/>
        <end position="434"/>
    </location>
</feature>
<keyword evidence="2" id="KW-0472">Membrane</keyword>
<proteinExistence type="predicted"/>
<reference evidence="4 5" key="1">
    <citation type="journal article" date="2015" name="Genome Biol.">
        <title>Comparative genomics of Steinernema reveals deeply conserved gene regulatory networks.</title>
        <authorList>
            <person name="Dillman A.R."/>
            <person name="Macchietto M."/>
            <person name="Porter C.F."/>
            <person name="Rogers A."/>
            <person name="Williams B."/>
            <person name="Antoshechkin I."/>
            <person name="Lee M.M."/>
            <person name="Goodwin Z."/>
            <person name="Lu X."/>
            <person name="Lewis E.E."/>
            <person name="Goodrich-Blair H."/>
            <person name="Stock S.P."/>
            <person name="Adams B.J."/>
            <person name="Sternberg P.W."/>
            <person name="Mortazavi A."/>
        </authorList>
    </citation>
    <scope>NUCLEOTIDE SEQUENCE [LARGE SCALE GENOMIC DNA]</scope>
    <source>
        <strain evidence="4 5">ALL</strain>
    </source>
</reference>
<feature type="compositionally biased region" description="Low complexity" evidence="1">
    <location>
        <begin position="241"/>
        <end position="252"/>
    </location>
</feature>
<keyword evidence="2" id="KW-1133">Transmembrane helix</keyword>
<name>A0A4U5PEQ0_STECR</name>
<feature type="signal peptide" evidence="3">
    <location>
        <begin position="1"/>
        <end position="24"/>
    </location>
</feature>
<feature type="chain" id="PRO_5020345826" evidence="3">
    <location>
        <begin position="25"/>
        <end position="434"/>
    </location>
</feature>
<evidence type="ECO:0000256" key="1">
    <source>
        <dbReference type="SAM" id="MobiDB-lite"/>
    </source>
</evidence>
<feature type="compositionally biased region" description="Polar residues" evidence="1">
    <location>
        <begin position="198"/>
        <end position="216"/>
    </location>
</feature>
<keyword evidence="3" id="KW-0732">Signal</keyword>
<dbReference type="EMBL" id="AZBU02000002">
    <property type="protein sequence ID" value="TKR94997.1"/>
    <property type="molecule type" value="Genomic_DNA"/>
</dbReference>
<organism evidence="4 5">
    <name type="scientific">Steinernema carpocapsae</name>
    <name type="common">Entomopathogenic nematode</name>
    <dbReference type="NCBI Taxonomy" id="34508"/>
    <lineage>
        <taxon>Eukaryota</taxon>
        <taxon>Metazoa</taxon>
        <taxon>Ecdysozoa</taxon>
        <taxon>Nematoda</taxon>
        <taxon>Chromadorea</taxon>
        <taxon>Rhabditida</taxon>
        <taxon>Tylenchina</taxon>
        <taxon>Panagrolaimomorpha</taxon>
        <taxon>Strongyloidoidea</taxon>
        <taxon>Steinernematidae</taxon>
        <taxon>Steinernema</taxon>
    </lineage>
</organism>
<keyword evidence="5" id="KW-1185">Reference proteome</keyword>
<protein>
    <submittedName>
        <fullName evidence="4">Uncharacterized protein</fullName>
    </submittedName>
</protein>
<feature type="compositionally biased region" description="Basic and acidic residues" evidence="1">
    <location>
        <begin position="343"/>
        <end position="360"/>
    </location>
</feature>
<evidence type="ECO:0000313" key="4">
    <source>
        <dbReference type="EMBL" id="TKR94997.1"/>
    </source>
</evidence>
<feature type="transmembrane region" description="Helical" evidence="2">
    <location>
        <begin position="34"/>
        <end position="59"/>
    </location>
</feature>
<keyword evidence="2" id="KW-0812">Transmembrane</keyword>
<comment type="caution">
    <text evidence="4">The sequence shown here is derived from an EMBL/GenBank/DDBJ whole genome shotgun (WGS) entry which is preliminary data.</text>
</comment>
<sequence>MQSLLDLRVAFVLSCSSLLPLASAADPHQTWITQALVVFCVIIPILVIIAGVLGSYVFLKSKKRPELNEQREESSENEFSGCVIINSDPIISYGPRGIVKTPARMLQLRAEKVELRCWGPAGHLPGRPQICPNCPSPLPSSTASISLPTNRSGQSTYRSGQSNYRPGQSNYRPGQSKVVKKILLPPKDWAPDKAKLANSKSFQRPKSAEPITQSDAQKAGVKLRRSNSAPSLPTLSRKSMKSGSCKSSLSLSRKSMASAENLTDLDSLPVNTMKSEDMIRPLTLKPFSSFRVPFASAETVVELGKSSSGDRVEPEPKMVQIGYSTKPKYEAPRSSESILSARNDSESVLHSQEHLVDAKDQAMPTTTAAQPPVKPEEANTGGCEAPKPVPEAPAPPSAIPSALEDKRVPSDGDPPTAIEDKSISEGRQSKPDQK</sequence>
<evidence type="ECO:0000256" key="2">
    <source>
        <dbReference type="SAM" id="Phobius"/>
    </source>
</evidence>
<feature type="compositionally biased region" description="Pro residues" evidence="1">
    <location>
        <begin position="387"/>
        <end position="398"/>
    </location>
</feature>
<reference evidence="4 5" key="2">
    <citation type="journal article" date="2019" name="G3 (Bethesda)">
        <title>Hybrid Assembly of the Genome of the Entomopathogenic Nematode Steinernema carpocapsae Identifies the X-Chromosome.</title>
        <authorList>
            <person name="Serra L."/>
            <person name="Macchietto M."/>
            <person name="Macias-Munoz A."/>
            <person name="McGill C.J."/>
            <person name="Rodriguez I.M."/>
            <person name="Rodriguez B."/>
            <person name="Murad R."/>
            <person name="Mortazavi A."/>
        </authorList>
    </citation>
    <scope>NUCLEOTIDE SEQUENCE [LARGE SCALE GENOMIC DNA]</scope>
    <source>
        <strain evidence="4 5">ALL</strain>
    </source>
</reference>
<accession>A0A4U5PEQ0</accession>
<evidence type="ECO:0000256" key="3">
    <source>
        <dbReference type="SAM" id="SignalP"/>
    </source>
</evidence>
<feature type="compositionally biased region" description="Polar residues" evidence="1">
    <location>
        <begin position="141"/>
        <end position="173"/>
    </location>
</feature>